<dbReference type="InterPro" id="IPR000996">
    <property type="entry name" value="Clathrin_L-chain"/>
</dbReference>
<protein>
    <recommendedName>
        <fullName evidence="6">Clathrin light chain</fullName>
    </recommendedName>
</protein>
<gene>
    <name evidence="8" type="ORF">Ae201684_004543</name>
</gene>
<dbReference type="AlphaFoldDB" id="A0A6G0XI65"/>
<dbReference type="GO" id="GO:0016192">
    <property type="term" value="P:vesicle-mediated transport"/>
    <property type="evidence" value="ECO:0007669"/>
    <property type="project" value="InterPro"/>
</dbReference>
<keyword evidence="7" id="KW-0175">Coiled coil</keyword>
<evidence type="ECO:0000256" key="7">
    <source>
        <dbReference type="SAM" id="Coils"/>
    </source>
</evidence>
<keyword evidence="5 6" id="KW-0968">Cytoplasmic vesicle</keyword>
<proteinExistence type="inferred from homology"/>
<dbReference type="GO" id="GO:0006886">
    <property type="term" value="P:intracellular protein transport"/>
    <property type="evidence" value="ECO:0007669"/>
    <property type="project" value="InterPro"/>
</dbReference>
<dbReference type="VEuPathDB" id="FungiDB:AeMF1_014417"/>
<evidence type="ECO:0000256" key="2">
    <source>
        <dbReference type="ARBA" id="ARBA00005263"/>
    </source>
</evidence>
<dbReference type="GO" id="GO:0030130">
    <property type="term" value="C:clathrin coat of trans-Golgi network vesicle"/>
    <property type="evidence" value="ECO:0007669"/>
    <property type="project" value="InterPro"/>
</dbReference>
<keyword evidence="3 6" id="KW-0472">Membrane</keyword>
<comment type="subcellular location">
    <subcellularLocation>
        <location evidence="1 6">Cytoplasmic vesicle membrane</location>
        <topology evidence="1 6">Peripheral membrane protein</topology>
        <orientation evidence="1 6">Cytoplasmic side</orientation>
    </subcellularLocation>
    <subcellularLocation>
        <location evidence="6">Membrane</location>
        <location evidence="6">Coated pit</location>
        <topology evidence="6">Peripheral membrane protein</topology>
        <orientation evidence="6">Cytoplasmic side</orientation>
    </subcellularLocation>
    <text evidence="6">Cytoplasmic face of coated pits and vesicles.</text>
</comment>
<accession>A0A6G0XI65</accession>
<reference evidence="8 9" key="1">
    <citation type="submission" date="2019-07" db="EMBL/GenBank/DDBJ databases">
        <title>Genomics analysis of Aphanomyces spp. identifies a new class of oomycete effector associated with host adaptation.</title>
        <authorList>
            <person name="Gaulin E."/>
        </authorList>
    </citation>
    <scope>NUCLEOTIDE SEQUENCE [LARGE SCALE GENOMIC DNA]</scope>
    <source>
        <strain evidence="8 9">ATCC 201684</strain>
    </source>
</reference>
<evidence type="ECO:0000256" key="1">
    <source>
        <dbReference type="ARBA" id="ARBA00004180"/>
    </source>
</evidence>
<comment type="similarity">
    <text evidence="2 6">Belongs to the clathrin light chain family.</text>
</comment>
<dbReference type="Proteomes" id="UP000481153">
    <property type="component" value="Unassembled WGS sequence"/>
</dbReference>
<dbReference type="GO" id="GO:0005198">
    <property type="term" value="F:structural molecule activity"/>
    <property type="evidence" value="ECO:0007669"/>
    <property type="project" value="InterPro"/>
</dbReference>
<evidence type="ECO:0000256" key="6">
    <source>
        <dbReference type="RuleBase" id="RU363137"/>
    </source>
</evidence>
<organism evidence="8 9">
    <name type="scientific">Aphanomyces euteiches</name>
    <dbReference type="NCBI Taxonomy" id="100861"/>
    <lineage>
        <taxon>Eukaryota</taxon>
        <taxon>Sar</taxon>
        <taxon>Stramenopiles</taxon>
        <taxon>Oomycota</taxon>
        <taxon>Saprolegniomycetes</taxon>
        <taxon>Saprolegniales</taxon>
        <taxon>Verrucalvaceae</taxon>
        <taxon>Aphanomyces</taxon>
    </lineage>
</organism>
<evidence type="ECO:0000313" key="9">
    <source>
        <dbReference type="Proteomes" id="UP000481153"/>
    </source>
</evidence>
<dbReference type="Pfam" id="PF01086">
    <property type="entry name" value="Clathrin_lg_ch"/>
    <property type="match status" value="1"/>
</dbReference>
<keyword evidence="4 6" id="KW-0168">Coated pit</keyword>
<evidence type="ECO:0000256" key="4">
    <source>
        <dbReference type="ARBA" id="ARBA00023176"/>
    </source>
</evidence>
<comment type="caution">
    <text evidence="8">The sequence shown here is derived from an EMBL/GenBank/DDBJ whole genome shotgun (WGS) entry which is preliminary data.</text>
</comment>
<name>A0A6G0XI65_9STRA</name>
<dbReference type="EMBL" id="VJMJ01000056">
    <property type="protein sequence ID" value="KAF0739962.1"/>
    <property type="molecule type" value="Genomic_DNA"/>
</dbReference>
<dbReference type="GO" id="GO:0030132">
    <property type="term" value="C:clathrin coat of coated pit"/>
    <property type="evidence" value="ECO:0007669"/>
    <property type="project" value="InterPro"/>
</dbReference>
<evidence type="ECO:0000313" key="8">
    <source>
        <dbReference type="EMBL" id="KAF0739962.1"/>
    </source>
</evidence>
<sequence>MDGAAFDQANPALAAFQEEYDRKIAETALEHEKVGEENRVKAQAAMEQFKAERQRLREAKLQANRTQEQATIEKLTADLTNDNPWERVVSLVELESLKSKNAKRLAAEAKARGEKAAENSVDLEEVDLSRMKQLFLQLKSEPLDSTRAAGIATH</sequence>
<feature type="coiled-coil region" evidence="7">
    <location>
        <begin position="39"/>
        <end position="78"/>
    </location>
</feature>
<evidence type="ECO:0000256" key="5">
    <source>
        <dbReference type="ARBA" id="ARBA00023329"/>
    </source>
</evidence>
<comment type="function">
    <text evidence="6">Clathrin is the major protein of the polyhedral coat of coated pits and vesicles.</text>
</comment>
<keyword evidence="9" id="KW-1185">Reference proteome</keyword>
<evidence type="ECO:0000256" key="3">
    <source>
        <dbReference type="ARBA" id="ARBA00023136"/>
    </source>
</evidence>